<feature type="transmembrane region" description="Helical" evidence="6">
    <location>
        <begin position="357"/>
        <end position="379"/>
    </location>
</feature>
<organism evidence="7 8">
    <name type="scientific">Verrucomicrobia subdivision 6 bacterium BACL9 MAG-120507-bin52</name>
    <dbReference type="NCBI Taxonomy" id="1655590"/>
    <lineage>
        <taxon>Bacteria</taxon>
        <taxon>Pseudomonadati</taxon>
        <taxon>Verrucomicrobiota</taxon>
        <taxon>Verrucomicrobiia</taxon>
        <taxon>Verrucomicrobiales</taxon>
        <taxon>Verrucomicrobia subdivision 6</taxon>
    </lineage>
</organism>
<dbReference type="PANTHER" id="PTHR33529:SF6">
    <property type="entry name" value="YJGP_YJGQ FAMILY PERMEASE"/>
    <property type="match status" value="1"/>
</dbReference>
<proteinExistence type="predicted"/>
<feature type="transmembrane region" description="Helical" evidence="6">
    <location>
        <begin position="22"/>
        <end position="45"/>
    </location>
</feature>
<dbReference type="GO" id="GO:0015920">
    <property type="term" value="P:lipopolysaccharide transport"/>
    <property type="evidence" value="ECO:0007669"/>
    <property type="project" value="TreeGrafter"/>
</dbReference>
<protein>
    <recommendedName>
        <fullName evidence="9">Permease</fullName>
    </recommendedName>
</protein>
<dbReference type="PANTHER" id="PTHR33529">
    <property type="entry name" value="SLR0882 PROTEIN-RELATED"/>
    <property type="match status" value="1"/>
</dbReference>
<evidence type="ECO:0000256" key="5">
    <source>
        <dbReference type="ARBA" id="ARBA00023136"/>
    </source>
</evidence>
<evidence type="ECO:0008006" key="9">
    <source>
        <dbReference type="Google" id="ProtNLM"/>
    </source>
</evidence>
<dbReference type="InterPro" id="IPR005495">
    <property type="entry name" value="LptG/LptF_permease"/>
</dbReference>
<evidence type="ECO:0000256" key="1">
    <source>
        <dbReference type="ARBA" id="ARBA00004651"/>
    </source>
</evidence>
<evidence type="ECO:0000313" key="7">
    <source>
        <dbReference type="EMBL" id="KRO61833.1"/>
    </source>
</evidence>
<keyword evidence="3 6" id="KW-0812">Transmembrane</keyword>
<evidence type="ECO:0000256" key="2">
    <source>
        <dbReference type="ARBA" id="ARBA00022475"/>
    </source>
</evidence>
<keyword evidence="5 6" id="KW-0472">Membrane</keyword>
<feature type="transmembrane region" description="Helical" evidence="6">
    <location>
        <begin position="327"/>
        <end position="351"/>
    </location>
</feature>
<keyword evidence="2" id="KW-1003">Cell membrane</keyword>
<keyword evidence="4 6" id="KW-1133">Transmembrane helix</keyword>
<accession>A0A0R2RGW0</accession>
<comment type="caution">
    <text evidence="7">The sequence shown here is derived from an EMBL/GenBank/DDBJ whole genome shotgun (WGS) entry which is preliminary data.</text>
</comment>
<dbReference type="AlphaFoldDB" id="A0A0R2RGW0"/>
<dbReference type="GO" id="GO:0043190">
    <property type="term" value="C:ATP-binding cassette (ABC) transporter complex"/>
    <property type="evidence" value="ECO:0007669"/>
    <property type="project" value="TreeGrafter"/>
</dbReference>
<reference evidence="7 8" key="1">
    <citation type="submission" date="2015-10" db="EMBL/GenBank/DDBJ databases">
        <title>Metagenome-Assembled Genomes uncover a global brackish microbiome.</title>
        <authorList>
            <person name="Hugerth L.W."/>
            <person name="Larsson J."/>
            <person name="Alneberg J."/>
            <person name="Lindh M.V."/>
            <person name="Legrand C."/>
            <person name="Pinhassi J."/>
            <person name="Andersson A.F."/>
        </authorList>
    </citation>
    <scope>NUCLEOTIDE SEQUENCE [LARGE SCALE GENOMIC DNA]</scope>
    <source>
        <strain evidence="7">BACL18 MAG-120507-bin52</strain>
    </source>
</reference>
<evidence type="ECO:0000256" key="3">
    <source>
        <dbReference type="ARBA" id="ARBA00022692"/>
    </source>
</evidence>
<dbReference type="EMBL" id="LIBO01000194">
    <property type="protein sequence ID" value="KRO61833.1"/>
    <property type="molecule type" value="Genomic_DNA"/>
</dbReference>
<feature type="transmembrane region" description="Helical" evidence="6">
    <location>
        <begin position="75"/>
        <end position="95"/>
    </location>
</feature>
<dbReference type="Pfam" id="PF03739">
    <property type="entry name" value="LptF_LptG"/>
    <property type="match status" value="1"/>
</dbReference>
<evidence type="ECO:0000313" key="8">
    <source>
        <dbReference type="Proteomes" id="UP000051269"/>
    </source>
</evidence>
<name>A0A0R2RGW0_9BACT</name>
<evidence type="ECO:0000256" key="6">
    <source>
        <dbReference type="SAM" id="Phobius"/>
    </source>
</evidence>
<sequence length="409" mass="46077">MGKIHSDAMSRFARKMKIVEKYLWRSVLVPLAFVITALFVLWLMFDIFDKLGRLVEKNPPLPLLAKYFLIQLPDLAQSILPVAVLFATLYVLAYFSRHRESVALLAAGMSPVTLAKPFLICSAGLSVILYFLSFSLSPTAQAGREKVKKQIKQEPIEENTFQQIVYRSPMLPNATQSEIWYIGRIQLKEKKAENLEILFRSEPDGRDLSKIFASSATYQGGTWHFHNARRAEYSASQGQETLGPLLPELVLPECTAPPETLAAKLLPPDELPWPDVTRLAFDRARLNDRLRAPYETEHWNRLAYPLACPLLCLFGVAFGMTDARRNVAATIFSSVFVLFGFLVFTRLSIALGQGNRIPSFLAGTSSILLFGLGGLYLFADKVGWLWELQGWSQEHPRAAVWLRRVGLIT</sequence>
<comment type="subcellular location">
    <subcellularLocation>
        <location evidence="1">Cell membrane</location>
        <topology evidence="1">Multi-pass membrane protein</topology>
    </subcellularLocation>
</comment>
<evidence type="ECO:0000256" key="4">
    <source>
        <dbReference type="ARBA" id="ARBA00022989"/>
    </source>
</evidence>
<dbReference type="Proteomes" id="UP000051269">
    <property type="component" value="Unassembled WGS sequence"/>
</dbReference>
<gene>
    <name evidence="7" type="ORF">ABR82_05975</name>
</gene>
<feature type="transmembrane region" description="Helical" evidence="6">
    <location>
        <begin position="102"/>
        <end position="132"/>
    </location>
</feature>